<dbReference type="GO" id="GO:0003723">
    <property type="term" value="F:RNA binding"/>
    <property type="evidence" value="ECO:0007669"/>
    <property type="project" value="InterPro"/>
</dbReference>
<comment type="caution">
    <text evidence="9">The sequence shown here is derived from an EMBL/GenBank/DDBJ whole genome shotgun (WGS) entry which is preliminary data.</text>
</comment>
<dbReference type="InterPro" id="IPR016914">
    <property type="entry name" value="TrmL"/>
</dbReference>
<dbReference type="EC" id="2.1.1.207" evidence="6"/>
<sequence>MFHIVLVEPEIPQNTGNIARTCAVTGAVLHLVEPLGFSIDDKQLKRAGLDYWHFLDIRRYKNVEEFFEKNPNGRYFYLTTKAKHAYTDISFEDGDYFLFGKETRGLPEEMLIEHPERCIRIPMREGARSMNLSNSVAVTVFEALRQTGFAGLEQAGRFPGEMGPAL</sequence>
<dbReference type="SUPFAM" id="SSF75217">
    <property type="entry name" value="alpha/beta knot"/>
    <property type="match status" value="1"/>
</dbReference>
<keyword evidence="3 6" id="KW-0808">Transferase</keyword>
<evidence type="ECO:0000256" key="6">
    <source>
        <dbReference type="HAMAP-Rule" id="MF_01885"/>
    </source>
</evidence>
<dbReference type="RefSeq" id="WP_087371728.1">
    <property type="nucleotide sequence ID" value="NZ_NFKK01000004.1"/>
</dbReference>
<evidence type="ECO:0000313" key="10">
    <source>
        <dbReference type="Proteomes" id="UP000195897"/>
    </source>
</evidence>
<keyword evidence="2 6" id="KW-0489">Methyltransferase</keyword>
<dbReference type="HAMAP" id="MF_01885">
    <property type="entry name" value="tRNA_methyltr_TrmL"/>
    <property type="match status" value="1"/>
</dbReference>
<evidence type="ECO:0000256" key="7">
    <source>
        <dbReference type="PIRSR" id="PIRSR029256-1"/>
    </source>
</evidence>
<dbReference type="InterPro" id="IPR029028">
    <property type="entry name" value="Alpha/beta_knot_MTases"/>
</dbReference>
<evidence type="ECO:0000259" key="8">
    <source>
        <dbReference type="Pfam" id="PF00588"/>
    </source>
</evidence>
<dbReference type="GO" id="GO:0042802">
    <property type="term" value="F:identical protein binding"/>
    <property type="evidence" value="ECO:0007669"/>
    <property type="project" value="UniProtKB-ARBA"/>
</dbReference>
<evidence type="ECO:0000256" key="4">
    <source>
        <dbReference type="ARBA" id="ARBA00022691"/>
    </source>
</evidence>
<gene>
    <name evidence="9" type="ORF">B5F17_05755</name>
</gene>
<dbReference type="PANTHER" id="PTHR42971:SF1">
    <property type="entry name" value="TRNA (CYTIDINE(34)-2'-O)-METHYLTRANSFERASE"/>
    <property type="match status" value="1"/>
</dbReference>
<dbReference type="GO" id="GO:0141098">
    <property type="term" value="F:tRNA (cytidine(34)-2'-O)-methyltransferase activity"/>
    <property type="evidence" value="ECO:0007669"/>
    <property type="project" value="RHEA"/>
</dbReference>
<name>A0A1Y4LF96_9FIRM</name>
<accession>A0A1Y4LF96</accession>
<comment type="subcellular location">
    <subcellularLocation>
        <location evidence="6">Cytoplasm</location>
    </subcellularLocation>
</comment>
<dbReference type="GO" id="GO:0141102">
    <property type="term" value="F:tRNA (5-carboxymethylaminomethyluridine(34)-2'-O)-methyltransferase activity"/>
    <property type="evidence" value="ECO:0007669"/>
    <property type="project" value="RHEA"/>
</dbReference>
<feature type="binding site" evidence="6 7">
    <location>
        <position position="78"/>
    </location>
    <ligand>
        <name>S-adenosyl-L-methionine</name>
        <dbReference type="ChEBI" id="CHEBI:59789"/>
    </ligand>
</feature>
<organism evidence="9 10">
    <name type="scientific">Butyricicoccus pullicaecorum</name>
    <dbReference type="NCBI Taxonomy" id="501571"/>
    <lineage>
        <taxon>Bacteria</taxon>
        <taxon>Bacillati</taxon>
        <taxon>Bacillota</taxon>
        <taxon>Clostridia</taxon>
        <taxon>Eubacteriales</taxon>
        <taxon>Butyricicoccaceae</taxon>
        <taxon>Butyricicoccus</taxon>
    </lineage>
</organism>
<feature type="binding site" evidence="6 7">
    <location>
        <position position="100"/>
    </location>
    <ligand>
        <name>S-adenosyl-L-methionine</name>
        <dbReference type="ChEBI" id="CHEBI:59789"/>
    </ligand>
</feature>
<dbReference type="Pfam" id="PF00588">
    <property type="entry name" value="SpoU_methylase"/>
    <property type="match status" value="1"/>
</dbReference>
<feature type="binding site" evidence="6 7">
    <location>
        <position position="129"/>
    </location>
    <ligand>
        <name>S-adenosyl-L-methionine</name>
        <dbReference type="ChEBI" id="CHEBI:59789"/>
    </ligand>
</feature>
<comment type="catalytic activity">
    <reaction evidence="6">
        <text>5-carboxymethylaminomethyluridine(34) in tRNA(Leu) + S-adenosyl-L-methionine = 5-carboxymethylaminomethyl-2'-O-methyluridine(34) in tRNA(Leu) + S-adenosyl-L-homocysteine + H(+)</text>
        <dbReference type="Rhea" id="RHEA:43088"/>
        <dbReference type="Rhea" id="RHEA-COMP:10333"/>
        <dbReference type="Rhea" id="RHEA-COMP:10334"/>
        <dbReference type="ChEBI" id="CHEBI:15378"/>
        <dbReference type="ChEBI" id="CHEBI:57856"/>
        <dbReference type="ChEBI" id="CHEBI:59789"/>
        <dbReference type="ChEBI" id="CHEBI:74508"/>
        <dbReference type="ChEBI" id="CHEBI:74511"/>
        <dbReference type="EC" id="2.1.1.207"/>
    </reaction>
</comment>
<dbReference type="FunFam" id="3.40.1280.10:FF:000002">
    <property type="entry name" value="Peptidylprolyl isomerase"/>
    <property type="match status" value="1"/>
</dbReference>
<dbReference type="PIRSF" id="PIRSF029256">
    <property type="entry name" value="SpoU_TrmH_prd"/>
    <property type="match status" value="1"/>
</dbReference>
<dbReference type="CDD" id="cd18094">
    <property type="entry name" value="SpoU-like_TrmL"/>
    <property type="match status" value="1"/>
</dbReference>
<keyword evidence="4 6" id="KW-0949">S-adenosyl-L-methionine</keyword>
<feature type="binding site" evidence="6 7">
    <location>
        <position position="121"/>
    </location>
    <ligand>
        <name>S-adenosyl-L-methionine</name>
        <dbReference type="ChEBI" id="CHEBI:59789"/>
    </ligand>
</feature>
<dbReference type="InterPro" id="IPR001537">
    <property type="entry name" value="SpoU_MeTrfase"/>
</dbReference>
<proteinExistence type="inferred from homology"/>
<dbReference type="AlphaFoldDB" id="A0A1Y4LF96"/>
<protein>
    <recommendedName>
        <fullName evidence="6">Putative tRNA (cytidine(34)-2'-O)-methyltransferase</fullName>
        <ecNumber evidence="6">2.1.1.207</ecNumber>
    </recommendedName>
    <alternativeName>
        <fullName evidence="6">tRNA (cytidine/uridine-2'-O-)-methyltransferase</fullName>
    </alternativeName>
</protein>
<evidence type="ECO:0000256" key="1">
    <source>
        <dbReference type="ARBA" id="ARBA00022490"/>
    </source>
</evidence>
<comment type="similarity">
    <text evidence="6">Belongs to the class IV-like SAM-binding methyltransferase superfamily. RNA methyltransferase TrmH family. TrmL subfamily.</text>
</comment>
<evidence type="ECO:0000256" key="2">
    <source>
        <dbReference type="ARBA" id="ARBA00022603"/>
    </source>
</evidence>
<dbReference type="PANTHER" id="PTHR42971">
    <property type="entry name" value="TRNA (CYTIDINE(34)-2'-O)-METHYLTRANSFERASE"/>
    <property type="match status" value="1"/>
</dbReference>
<dbReference type="EMBL" id="NFKK01000004">
    <property type="protein sequence ID" value="OUP53511.1"/>
    <property type="molecule type" value="Genomic_DNA"/>
</dbReference>
<keyword evidence="1 6" id="KW-0963">Cytoplasm</keyword>
<dbReference type="Gene3D" id="3.40.1280.10">
    <property type="match status" value="1"/>
</dbReference>
<dbReference type="GO" id="GO:0005737">
    <property type="term" value="C:cytoplasm"/>
    <property type="evidence" value="ECO:0007669"/>
    <property type="project" value="UniProtKB-SubCell"/>
</dbReference>
<evidence type="ECO:0000313" key="9">
    <source>
        <dbReference type="EMBL" id="OUP53511.1"/>
    </source>
</evidence>
<dbReference type="NCBIfam" id="TIGR00185">
    <property type="entry name" value="tRNA_yibK_trmL"/>
    <property type="match status" value="1"/>
</dbReference>
<comment type="function">
    <text evidence="6">Could methylate the ribose at the nucleotide 34 wobble position in tRNA.</text>
</comment>
<evidence type="ECO:0000256" key="3">
    <source>
        <dbReference type="ARBA" id="ARBA00022679"/>
    </source>
</evidence>
<dbReference type="InterPro" id="IPR029026">
    <property type="entry name" value="tRNA_m1G_MTases_N"/>
</dbReference>
<dbReference type="Proteomes" id="UP000195897">
    <property type="component" value="Unassembled WGS sequence"/>
</dbReference>
<dbReference type="GO" id="GO:0002130">
    <property type="term" value="P:wobble position ribose methylation"/>
    <property type="evidence" value="ECO:0007669"/>
    <property type="project" value="TreeGrafter"/>
</dbReference>
<reference evidence="10" key="1">
    <citation type="submission" date="2017-04" db="EMBL/GenBank/DDBJ databases">
        <title>Function of individual gut microbiota members based on whole genome sequencing of pure cultures obtained from chicken caecum.</title>
        <authorList>
            <person name="Medvecky M."/>
            <person name="Cejkova D."/>
            <person name="Polansky O."/>
            <person name="Karasova D."/>
            <person name="Kubasova T."/>
            <person name="Cizek A."/>
            <person name="Rychlik I."/>
        </authorList>
    </citation>
    <scope>NUCLEOTIDE SEQUENCE [LARGE SCALE GENOMIC DNA]</scope>
    <source>
        <strain evidence="10">An180</strain>
    </source>
</reference>
<evidence type="ECO:0000256" key="5">
    <source>
        <dbReference type="ARBA" id="ARBA00022694"/>
    </source>
</evidence>
<feature type="domain" description="tRNA/rRNA methyltransferase SpoU type" evidence="8">
    <location>
        <begin position="2"/>
        <end position="140"/>
    </location>
</feature>
<comment type="catalytic activity">
    <reaction evidence="6">
        <text>cytidine(34) in tRNA + S-adenosyl-L-methionine = 2'-O-methylcytidine(34) in tRNA + S-adenosyl-L-homocysteine + H(+)</text>
        <dbReference type="Rhea" id="RHEA:43084"/>
        <dbReference type="Rhea" id="RHEA-COMP:10331"/>
        <dbReference type="Rhea" id="RHEA-COMP:10332"/>
        <dbReference type="ChEBI" id="CHEBI:15378"/>
        <dbReference type="ChEBI" id="CHEBI:57856"/>
        <dbReference type="ChEBI" id="CHEBI:59789"/>
        <dbReference type="ChEBI" id="CHEBI:74495"/>
        <dbReference type="ChEBI" id="CHEBI:82748"/>
        <dbReference type="EC" id="2.1.1.207"/>
    </reaction>
</comment>
<keyword evidence="5 6" id="KW-0819">tRNA processing</keyword>